<dbReference type="AlphaFoldDB" id="A0A0G4JS78"/>
<organism evidence="2 3">
    <name type="scientific">Brenneria goodwinii</name>
    <dbReference type="NCBI Taxonomy" id="1109412"/>
    <lineage>
        <taxon>Bacteria</taxon>
        <taxon>Pseudomonadati</taxon>
        <taxon>Pseudomonadota</taxon>
        <taxon>Gammaproteobacteria</taxon>
        <taxon>Enterobacterales</taxon>
        <taxon>Pectobacteriaceae</taxon>
        <taxon>Brenneria</taxon>
    </lineage>
</organism>
<evidence type="ECO:0000259" key="1">
    <source>
        <dbReference type="PROSITE" id="PS51819"/>
    </source>
</evidence>
<dbReference type="PANTHER" id="PTHR35006">
    <property type="entry name" value="GLYOXALASE FAMILY PROTEIN (AFU_ORTHOLOGUE AFUA_5G14830)"/>
    <property type="match status" value="1"/>
</dbReference>
<dbReference type="PANTHER" id="PTHR35006:SF2">
    <property type="entry name" value="GLYOXALASE FAMILY PROTEIN (AFU_ORTHOLOGUE AFUA_5G14830)"/>
    <property type="match status" value="1"/>
</dbReference>
<dbReference type="PROSITE" id="PS51819">
    <property type="entry name" value="VOC"/>
    <property type="match status" value="1"/>
</dbReference>
<reference evidence="3" key="1">
    <citation type="submission" date="2015-01" db="EMBL/GenBank/DDBJ databases">
        <authorList>
            <person name="Paterson Steve"/>
        </authorList>
    </citation>
    <scope>NUCLEOTIDE SEQUENCE [LARGE SCALE GENOMIC DNA]</scope>
    <source>
        <strain evidence="3">OBR1</strain>
    </source>
</reference>
<keyword evidence="3" id="KW-1185">Reference proteome</keyword>
<name>A0A0G4JS78_9GAMM</name>
<evidence type="ECO:0000313" key="3">
    <source>
        <dbReference type="Proteomes" id="UP000044377"/>
    </source>
</evidence>
<keyword evidence="2" id="KW-0456">Lyase</keyword>
<protein>
    <submittedName>
        <fullName evidence="2">Lactoylglutathione lyase and related lyases</fullName>
    </submittedName>
</protein>
<evidence type="ECO:0000313" key="2">
    <source>
        <dbReference type="EMBL" id="CPR14921.1"/>
    </source>
</evidence>
<accession>A0A0G4JS78</accession>
<dbReference type="InterPro" id="IPR029068">
    <property type="entry name" value="Glyas_Bleomycin-R_OHBP_Dase"/>
</dbReference>
<dbReference type="STRING" id="1109412.BN1221_01210"/>
<dbReference type="Gene3D" id="3.10.180.10">
    <property type="entry name" value="2,3-Dihydroxybiphenyl 1,2-Dioxygenase, domain 1"/>
    <property type="match status" value="1"/>
</dbReference>
<sequence>MLVHFAFSAAERVDAFFKAAIEAGGKDNGQPGLRPNYHPHCYHLHDYAAFIIDPDGYNIETVYPHAPTG</sequence>
<proteinExistence type="predicted"/>
<dbReference type="Proteomes" id="UP000044377">
    <property type="component" value="Unassembled WGS sequence"/>
</dbReference>
<feature type="domain" description="VOC" evidence="1">
    <location>
        <begin position="1"/>
        <end position="64"/>
    </location>
</feature>
<dbReference type="InterPro" id="IPR037523">
    <property type="entry name" value="VOC_core"/>
</dbReference>
<dbReference type="GO" id="GO:0016829">
    <property type="term" value="F:lyase activity"/>
    <property type="evidence" value="ECO:0007669"/>
    <property type="project" value="UniProtKB-KW"/>
</dbReference>
<dbReference type="SUPFAM" id="SSF54593">
    <property type="entry name" value="Glyoxalase/Bleomycin resistance protein/Dihydroxybiphenyl dioxygenase"/>
    <property type="match status" value="1"/>
</dbReference>
<gene>
    <name evidence="2" type="ORF">BN1221_01210</name>
</gene>
<dbReference type="EMBL" id="CGIG01000001">
    <property type="protein sequence ID" value="CPR14921.1"/>
    <property type="molecule type" value="Genomic_DNA"/>
</dbReference>